<dbReference type="PANTHER" id="PTHR14269:SF11">
    <property type="entry name" value="CDP-DIACYLGLYCEROL--GLYCEROL-3-PHOSPHATE 3-PHOSPHATIDYLTRANSFERASE"/>
    <property type="match status" value="1"/>
</dbReference>
<evidence type="ECO:0000256" key="12">
    <source>
        <dbReference type="SAM" id="Phobius"/>
    </source>
</evidence>
<evidence type="ECO:0000256" key="7">
    <source>
        <dbReference type="ARBA" id="ARBA00023098"/>
    </source>
</evidence>
<keyword evidence="4 11" id="KW-0808">Transferase</keyword>
<dbReference type="InterPro" id="IPR048254">
    <property type="entry name" value="CDP_ALCOHOL_P_TRANSF_CS"/>
</dbReference>
<evidence type="ECO:0000256" key="6">
    <source>
        <dbReference type="ARBA" id="ARBA00022989"/>
    </source>
</evidence>
<keyword evidence="9" id="KW-0594">Phospholipid biosynthesis</keyword>
<evidence type="ECO:0000313" key="14">
    <source>
        <dbReference type="Proteomes" id="UP000249762"/>
    </source>
</evidence>
<accession>A0A328PJ67</accession>
<evidence type="ECO:0000313" key="13">
    <source>
        <dbReference type="EMBL" id="RAO94852.1"/>
    </source>
</evidence>
<evidence type="ECO:0000256" key="3">
    <source>
        <dbReference type="ARBA" id="ARBA00022516"/>
    </source>
</evidence>
<dbReference type="PROSITE" id="PS00379">
    <property type="entry name" value="CDP_ALCOHOL_P_TRANSF"/>
    <property type="match status" value="1"/>
</dbReference>
<evidence type="ECO:0000256" key="5">
    <source>
        <dbReference type="ARBA" id="ARBA00022692"/>
    </source>
</evidence>
<protein>
    <submittedName>
        <fullName evidence="13">CDP-diacylglycerol--glycerol-3-phosphate 3-phosphatidyltransferase</fullName>
    </submittedName>
</protein>
<dbReference type="AlphaFoldDB" id="A0A328PJ67"/>
<gene>
    <name evidence="13" type="ORF">DNK47_02860</name>
</gene>
<name>A0A328PJ67_9MOLU</name>
<dbReference type="Pfam" id="PF01066">
    <property type="entry name" value="CDP-OH_P_transf"/>
    <property type="match status" value="1"/>
</dbReference>
<organism evidence="13 14">
    <name type="scientific">Mycoplasma wenyonii</name>
    <dbReference type="NCBI Taxonomy" id="65123"/>
    <lineage>
        <taxon>Bacteria</taxon>
        <taxon>Bacillati</taxon>
        <taxon>Mycoplasmatota</taxon>
        <taxon>Mollicutes</taxon>
        <taxon>Mycoplasmataceae</taxon>
        <taxon>Mycoplasma</taxon>
    </lineage>
</organism>
<evidence type="ECO:0000256" key="9">
    <source>
        <dbReference type="ARBA" id="ARBA00023209"/>
    </source>
</evidence>
<keyword evidence="6 12" id="KW-1133">Transmembrane helix</keyword>
<dbReference type="GO" id="GO:0046474">
    <property type="term" value="P:glycerophospholipid biosynthetic process"/>
    <property type="evidence" value="ECO:0007669"/>
    <property type="project" value="TreeGrafter"/>
</dbReference>
<keyword evidence="3" id="KW-0444">Lipid biosynthesis</keyword>
<keyword evidence="5 12" id="KW-0812">Transmembrane</keyword>
<dbReference type="EMBL" id="QKVO01000015">
    <property type="protein sequence ID" value="RAO94852.1"/>
    <property type="molecule type" value="Genomic_DNA"/>
</dbReference>
<evidence type="ECO:0000256" key="10">
    <source>
        <dbReference type="ARBA" id="ARBA00023264"/>
    </source>
</evidence>
<dbReference type="InterPro" id="IPR043130">
    <property type="entry name" value="CDP-OH_PTrfase_TM_dom"/>
</dbReference>
<keyword evidence="14" id="KW-1185">Reference proteome</keyword>
<comment type="similarity">
    <text evidence="2 11">Belongs to the CDP-alcohol phosphatidyltransferase class-I family.</text>
</comment>
<dbReference type="GO" id="GO:0008444">
    <property type="term" value="F:CDP-diacylglycerol-glycerol-3-phosphate 3-phosphatidyltransferase activity"/>
    <property type="evidence" value="ECO:0007669"/>
    <property type="project" value="InterPro"/>
</dbReference>
<dbReference type="Proteomes" id="UP000249762">
    <property type="component" value="Unassembled WGS sequence"/>
</dbReference>
<feature type="transmembrane region" description="Helical" evidence="12">
    <location>
        <begin position="139"/>
        <end position="157"/>
    </location>
</feature>
<dbReference type="PANTHER" id="PTHR14269">
    <property type="entry name" value="CDP-DIACYLGLYCEROL--GLYCEROL-3-PHOSPHATE 3-PHOSPHATIDYLTRANSFERASE-RELATED"/>
    <property type="match status" value="1"/>
</dbReference>
<dbReference type="InterPro" id="IPR050324">
    <property type="entry name" value="CDP-alcohol_PTase-I"/>
</dbReference>
<evidence type="ECO:0000256" key="4">
    <source>
        <dbReference type="ARBA" id="ARBA00022679"/>
    </source>
</evidence>
<feature type="transmembrane region" description="Helical" evidence="12">
    <location>
        <begin position="163"/>
        <end position="184"/>
    </location>
</feature>
<proteinExistence type="inferred from homology"/>
<evidence type="ECO:0000256" key="11">
    <source>
        <dbReference type="RuleBase" id="RU003750"/>
    </source>
</evidence>
<dbReference type="Gene3D" id="1.20.120.1760">
    <property type="match status" value="1"/>
</dbReference>
<keyword evidence="7" id="KW-0443">Lipid metabolism</keyword>
<evidence type="ECO:0000256" key="2">
    <source>
        <dbReference type="ARBA" id="ARBA00010441"/>
    </source>
</evidence>
<comment type="caution">
    <text evidence="13">The sequence shown here is derived from an EMBL/GenBank/DDBJ whole genome shotgun (WGS) entry which is preliminary data.</text>
</comment>
<sequence>MPDLLTRSRFVLGFFSVFFYFLFIVKRKNTSSNGLFSSDTIPFLQLSFVFLILSIITDYFDGALARKWKCQSKFGAVYDPLADKLLVSAFLVLFGFAKAVHWIIPVLSLAREITVERIRYKLKKIGIWLKANTTAKKKTAIQFAGIILGFLVTNSWGKEVLNIFFLFSLLFSFKSLTGYLKIYWDSFIEQ</sequence>
<dbReference type="InterPro" id="IPR000462">
    <property type="entry name" value="CDP-OH_P_trans"/>
</dbReference>
<dbReference type="PIRSF" id="PIRSF000847">
    <property type="entry name" value="Phos_ph_gly_syn"/>
    <property type="match status" value="1"/>
</dbReference>
<comment type="subcellular location">
    <subcellularLocation>
        <location evidence="1">Membrane</location>
        <topology evidence="1">Multi-pass membrane protein</topology>
    </subcellularLocation>
</comment>
<feature type="transmembrane region" description="Helical" evidence="12">
    <location>
        <begin position="85"/>
        <end position="110"/>
    </location>
</feature>
<dbReference type="InterPro" id="IPR004570">
    <property type="entry name" value="Phosphatidylglycerol_P_synth"/>
</dbReference>
<dbReference type="GO" id="GO:0016020">
    <property type="term" value="C:membrane"/>
    <property type="evidence" value="ECO:0007669"/>
    <property type="project" value="UniProtKB-SubCell"/>
</dbReference>
<evidence type="ECO:0000256" key="1">
    <source>
        <dbReference type="ARBA" id="ARBA00004141"/>
    </source>
</evidence>
<dbReference type="OrthoDB" id="9796672at2"/>
<keyword evidence="10" id="KW-1208">Phospholipid metabolism</keyword>
<feature type="transmembrane region" description="Helical" evidence="12">
    <location>
        <begin position="6"/>
        <end position="25"/>
    </location>
</feature>
<evidence type="ECO:0000256" key="8">
    <source>
        <dbReference type="ARBA" id="ARBA00023136"/>
    </source>
</evidence>
<keyword evidence="8 12" id="KW-0472">Membrane</keyword>
<reference evidence="14" key="1">
    <citation type="submission" date="2018-06" db="EMBL/GenBank/DDBJ databases">
        <authorList>
            <person name="Martinez Ocampo F."/>
            <person name="Quiroz Castaneda R.E."/>
            <person name="Rojas Lopez X."/>
        </authorList>
    </citation>
    <scope>NUCLEOTIDE SEQUENCE [LARGE SCALE GENOMIC DNA]</scope>
    <source>
        <strain evidence="14">INIFAP02</strain>
    </source>
</reference>